<dbReference type="InterPro" id="IPR036116">
    <property type="entry name" value="FN3_sf"/>
</dbReference>
<reference evidence="1 2" key="2">
    <citation type="submission" date="2018-11" db="EMBL/GenBank/DDBJ databases">
        <authorList>
            <consortium name="Pathogen Informatics"/>
        </authorList>
    </citation>
    <scope>NUCLEOTIDE SEQUENCE [LARGE SCALE GENOMIC DNA]</scope>
</reference>
<evidence type="ECO:0000313" key="2">
    <source>
        <dbReference type="Proteomes" id="UP000274429"/>
    </source>
</evidence>
<protein>
    <submittedName>
        <fullName evidence="3">Fibronectin type-III domain-containing protein</fullName>
    </submittedName>
</protein>
<dbReference type="WBParaSite" id="TTAC_0000973601-mRNA-1">
    <property type="protein sequence ID" value="TTAC_0000973601-mRNA-1"/>
    <property type="gene ID" value="TTAC_0000973601"/>
</dbReference>
<dbReference type="EMBL" id="UYWX01021005">
    <property type="protein sequence ID" value="VDM34622.1"/>
    <property type="molecule type" value="Genomic_DNA"/>
</dbReference>
<keyword evidence="2" id="KW-1185">Reference proteome</keyword>
<accession>A0A0R3X861</accession>
<dbReference type="AlphaFoldDB" id="A0A0R3X861"/>
<dbReference type="CDD" id="cd00063">
    <property type="entry name" value="FN3"/>
    <property type="match status" value="1"/>
</dbReference>
<organism evidence="3">
    <name type="scientific">Hydatigena taeniaeformis</name>
    <name type="common">Feline tapeworm</name>
    <name type="synonym">Taenia taeniaeformis</name>
    <dbReference type="NCBI Taxonomy" id="6205"/>
    <lineage>
        <taxon>Eukaryota</taxon>
        <taxon>Metazoa</taxon>
        <taxon>Spiralia</taxon>
        <taxon>Lophotrochozoa</taxon>
        <taxon>Platyhelminthes</taxon>
        <taxon>Cestoda</taxon>
        <taxon>Eucestoda</taxon>
        <taxon>Cyclophyllidea</taxon>
        <taxon>Taeniidae</taxon>
        <taxon>Hydatigera</taxon>
    </lineage>
</organism>
<gene>
    <name evidence="1" type="ORF">TTAC_LOCUS9721</name>
</gene>
<dbReference type="SUPFAM" id="SSF49265">
    <property type="entry name" value="Fibronectin type III"/>
    <property type="match status" value="1"/>
</dbReference>
<dbReference type="OrthoDB" id="10315359at2759"/>
<sequence>MSVVVPPTKQRCAEGIPLLPPFFTWSYVGPHRIVLSWDVERLGVQYADWMRLTAEEIPTLNIVLNSTLFVKGSLILEGLKPDTTYIVTAEGRKVAGIVFSSTEVITTPSNGCLDAEFAPFAIQSRLRNDNVTLHA</sequence>
<evidence type="ECO:0000313" key="1">
    <source>
        <dbReference type="EMBL" id="VDM34622.1"/>
    </source>
</evidence>
<proteinExistence type="predicted"/>
<name>A0A0R3X861_HYDTA</name>
<dbReference type="Proteomes" id="UP000274429">
    <property type="component" value="Unassembled WGS sequence"/>
</dbReference>
<evidence type="ECO:0000313" key="3">
    <source>
        <dbReference type="WBParaSite" id="TTAC_0000973601-mRNA-1"/>
    </source>
</evidence>
<dbReference type="InterPro" id="IPR003961">
    <property type="entry name" value="FN3_dom"/>
</dbReference>
<reference evidence="3" key="1">
    <citation type="submission" date="2017-02" db="UniProtKB">
        <authorList>
            <consortium name="WormBaseParasite"/>
        </authorList>
    </citation>
    <scope>IDENTIFICATION</scope>
</reference>